<feature type="compositionally biased region" description="Basic and acidic residues" evidence="1">
    <location>
        <begin position="149"/>
        <end position="165"/>
    </location>
</feature>
<organism evidence="3 4">
    <name type="scientific">Dichotomopilus funicola</name>
    <dbReference type="NCBI Taxonomy" id="1934379"/>
    <lineage>
        <taxon>Eukaryota</taxon>
        <taxon>Fungi</taxon>
        <taxon>Dikarya</taxon>
        <taxon>Ascomycota</taxon>
        <taxon>Pezizomycotina</taxon>
        <taxon>Sordariomycetes</taxon>
        <taxon>Sordariomycetidae</taxon>
        <taxon>Sordariales</taxon>
        <taxon>Chaetomiaceae</taxon>
        <taxon>Dichotomopilus</taxon>
    </lineage>
</organism>
<keyword evidence="2" id="KW-0812">Transmembrane</keyword>
<reference evidence="3" key="2">
    <citation type="submission" date="2023-05" db="EMBL/GenBank/DDBJ databases">
        <authorList>
            <consortium name="Lawrence Berkeley National Laboratory"/>
            <person name="Steindorff A."/>
            <person name="Hensen N."/>
            <person name="Bonometti L."/>
            <person name="Westerberg I."/>
            <person name="Brannstrom I.O."/>
            <person name="Guillou S."/>
            <person name="Cros-Aarteil S."/>
            <person name="Calhoun S."/>
            <person name="Haridas S."/>
            <person name="Kuo A."/>
            <person name="Mondo S."/>
            <person name="Pangilinan J."/>
            <person name="Riley R."/>
            <person name="Labutti K."/>
            <person name="Andreopoulos B."/>
            <person name="Lipzen A."/>
            <person name="Chen C."/>
            <person name="Yanf M."/>
            <person name="Daum C."/>
            <person name="Ng V."/>
            <person name="Clum A."/>
            <person name="Ohm R."/>
            <person name="Martin F."/>
            <person name="Silar P."/>
            <person name="Natvig D."/>
            <person name="Lalanne C."/>
            <person name="Gautier V."/>
            <person name="Ament-Velasquez S.L."/>
            <person name="Kruys A."/>
            <person name="Hutchinson M.I."/>
            <person name="Powell A.J."/>
            <person name="Barry K."/>
            <person name="Miller A.N."/>
            <person name="Grigoriev I.V."/>
            <person name="Debuchy R."/>
            <person name="Gladieux P."/>
            <person name="Thoren M.H."/>
            <person name="Johannesson H."/>
        </authorList>
    </citation>
    <scope>NUCLEOTIDE SEQUENCE</scope>
    <source>
        <strain evidence="3">CBS 141.50</strain>
    </source>
</reference>
<dbReference type="Proteomes" id="UP001302676">
    <property type="component" value="Unassembled WGS sequence"/>
</dbReference>
<feature type="compositionally biased region" description="Basic and acidic residues" evidence="1">
    <location>
        <begin position="202"/>
        <end position="229"/>
    </location>
</feature>
<gene>
    <name evidence="3" type="ORF">C8A04DRAFT_16160</name>
</gene>
<evidence type="ECO:0000313" key="4">
    <source>
        <dbReference type="Proteomes" id="UP001302676"/>
    </source>
</evidence>
<reference evidence="3" key="1">
    <citation type="journal article" date="2023" name="Mol. Phylogenet. Evol.">
        <title>Genome-scale phylogeny and comparative genomics of the fungal order Sordariales.</title>
        <authorList>
            <person name="Hensen N."/>
            <person name="Bonometti L."/>
            <person name="Westerberg I."/>
            <person name="Brannstrom I.O."/>
            <person name="Guillou S."/>
            <person name="Cros-Aarteil S."/>
            <person name="Calhoun S."/>
            <person name="Haridas S."/>
            <person name="Kuo A."/>
            <person name="Mondo S."/>
            <person name="Pangilinan J."/>
            <person name="Riley R."/>
            <person name="LaButti K."/>
            <person name="Andreopoulos B."/>
            <person name="Lipzen A."/>
            <person name="Chen C."/>
            <person name="Yan M."/>
            <person name="Daum C."/>
            <person name="Ng V."/>
            <person name="Clum A."/>
            <person name="Steindorff A."/>
            <person name="Ohm R.A."/>
            <person name="Martin F."/>
            <person name="Silar P."/>
            <person name="Natvig D.O."/>
            <person name="Lalanne C."/>
            <person name="Gautier V."/>
            <person name="Ament-Velasquez S.L."/>
            <person name="Kruys A."/>
            <person name="Hutchinson M.I."/>
            <person name="Powell A.J."/>
            <person name="Barry K."/>
            <person name="Miller A.N."/>
            <person name="Grigoriev I.V."/>
            <person name="Debuchy R."/>
            <person name="Gladieux P."/>
            <person name="Hiltunen Thoren M."/>
            <person name="Johannesson H."/>
        </authorList>
    </citation>
    <scope>NUCLEOTIDE SEQUENCE</scope>
    <source>
        <strain evidence="3">CBS 141.50</strain>
    </source>
</reference>
<feature type="compositionally biased region" description="Basic residues" evidence="1">
    <location>
        <begin position="506"/>
        <end position="520"/>
    </location>
</feature>
<feature type="compositionally biased region" description="Basic and acidic residues" evidence="1">
    <location>
        <begin position="471"/>
        <end position="505"/>
    </location>
</feature>
<evidence type="ECO:0000256" key="2">
    <source>
        <dbReference type="SAM" id="Phobius"/>
    </source>
</evidence>
<comment type="caution">
    <text evidence="3">The sequence shown here is derived from an EMBL/GenBank/DDBJ whole genome shotgun (WGS) entry which is preliminary data.</text>
</comment>
<name>A0AAN6UUL5_9PEZI</name>
<feature type="compositionally biased region" description="Basic and acidic residues" evidence="1">
    <location>
        <begin position="91"/>
        <end position="100"/>
    </location>
</feature>
<evidence type="ECO:0000256" key="1">
    <source>
        <dbReference type="SAM" id="MobiDB-lite"/>
    </source>
</evidence>
<keyword evidence="2" id="KW-1133">Transmembrane helix</keyword>
<keyword evidence="4" id="KW-1185">Reference proteome</keyword>
<sequence>MAGDEIITIINNSGKVISTGKQLVSLFKEAQAAYRGKREAVRSERAGIQRAKTFDVGPRDDIYEQYDRGYPNEPEYEFDRRSVRSGSGRRKSSDDNDDTRSYASSRHSRRSRRPRRLPSPERPLALTAGNLKAHSEVSTTTPSKVHKAPQVEDAPRELELARKDLAVGLPRPPLKSSSSDPVPTRKKSIDMNLAYGDIPPDLETRVDLDTGRKDDCSSAHESDGPRDPQETEAIDIMDRIEDYLEEAQCMHHTASSMIENLQRNPEAAAAVALSLAELSAIVGKMSPAFLAFLKGGSPAVFALLASPQFLIGAGVAVGVTVVMFGGWRIVKRLATGGKTLEAPIPMRSMSSPAVPTAEQVDAAHALPPPPSLPAITSASAAGYDEAVVLRDVEELSSIETWRRGISSFGPDTDNEAAEIELLSQEAERALKEAHNRDLDEVTPFDSVSQVSWARPRRPHRSHRSSSHRHRERDAETEVSDRRSSDRDRERDRDDRASEAGSERSHRSTRSHRSSSSRKHHDSGASSVSRSSKHPAKITLKVIEEGDGAEDGASNAGSATGKTKEKKRDMIKQLFKMKKDKDEQNKALSVMV</sequence>
<accession>A0AAN6UUL5</accession>
<feature type="compositionally biased region" description="Basic residues" evidence="1">
    <location>
        <begin position="106"/>
        <end position="116"/>
    </location>
</feature>
<feature type="transmembrane region" description="Helical" evidence="2">
    <location>
        <begin position="299"/>
        <end position="324"/>
    </location>
</feature>
<dbReference type="GeneID" id="87815362"/>
<evidence type="ECO:0000313" key="3">
    <source>
        <dbReference type="EMBL" id="KAK4139106.1"/>
    </source>
</evidence>
<dbReference type="AlphaFoldDB" id="A0AAN6UUL5"/>
<feature type="region of interest" description="Disordered" evidence="1">
    <location>
        <begin position="440"/>
        <end position="567"/>
    </location>
</feature>
<feature type="compositionally biased region" description="Basic residues" evidence="1">
    <location>
        <begin position="454"/>
        <end position="470"/>
    </location>
</feature>
<feature type="region of interest" description="Disordered" evidence="1">
    <location>
        <begin position="59"/>
        <end position="231"/>
    </location>
</feature>
<protein>
    <submittedName>
        <fullName evidence="3">Uncharacterized protein</fullName>
    </submittedName>
</protein>
<proteinExistence type="predicted"/>
<keyword evidence="2" id="KW-0472">Membrane</keyword>
<dbReference type="RefSeq" id="XP_062632477.1">
    <property type="nucleotide sequence ID" value="XM_062778749.1"/>
</dbReference>
<dbReference type="EMBL" id="MU853699">
    <property type="protein sequence ID" value="KAK4139106.1"/>
    <property type="molecule type" value="Genomic_DNA"/>
</dbReference>